<evidence type="ECO:0000256" key="2">
    <source>
        <dbReference type="SAM" id="SignalP"/>
    </source>
</evidence>
<dbReference type="EMBL" id="JBHLVF010000034">
    <property type="protein sequence ID" value="MFC0393804.1"/>
    <property type="molecule type" value="Genomic_DNA"/>
</dbReference>
<feature type="chain" id="PRO_5045258212" description="Sporulation protein" evidence="2">
    <location>
        <begin position="23"/>
        <end position="229"/>
    </location>
</feature>
<feature type="region of interest" description="Disordered" evidence="1">
    <location>
        <begin position="143"/>
        <end position="165"/>
    </location>
</feature>
<keyword evidence="2" id="KW-0732">Signal</keyword>
<protein>
    <recommendedName>
        <fullName evidence="5">Sporulation protein</fullName>
    </recommendedName>
</protein>
<comment type="caution">
    <text evidence="3">The sequence shown here is derived from an EMBL/GenBank/DDBJ whole genome shotgun (WGS) entry which is preliminary data.</text>
</comment>
<gene>
    <name evidence="3" type="ORF">ACFFJ8_20845</name>
</gene>
<evidence type="ECO:0000256" key="1">
    <source>
        <dbReference type="SAM" id="MobiDB-lite"/>
    </source>
</evidence>
<proteinExistence type="predicted"/>
<evidence type="ECO:0000313" key="3">
    <source>
        <dbReference type="EMBL" id="MFC0393804.1"/>
    </source>
</evidence>
<organism evidence="3 4">
    <name type="scientific">Paenibacillus mendelii</name>
    <dbReference type="NCBI Taxonomy" id="206163"/>
    <lineage>
        <taxon>Bacteria</taxon>
        <taxon>Bacillati</taxon>
        <taxon>Bacillota</taxon>
        <taxon>Bacilli</taxon>
        <taxon>Bacillales</taxon>
        <taxon>Paenibacillaceae</taxon>
        <taxon>Paenibacillus</taxon>
    </lineage>
</organism>
<feature type="signal peptide" evidence="2">
    <location>
        <begin position="1"/>
        <end position="22"/>
    </location>
</feature>
<sequence>MKIPLALTVVVIGSMALTGCTANNGQAKVEVQSVRQSHDPYRGHTANLSDANVIPSADRMKIRTTNEYGHTTSGMGTTVYSRIGSSGLNSDGFSTHLESRLSEAGIDGVTVFVIDDMVVLAADKRETTATKYDSMQQKVLSGTAGFSGHGKEPNSKAGTFGTGNTMGDNLEQAESRIKSFIGGEVRVLKVTSAEAVKTIKQIRTYADNGGTPKQVAAGVQKLLELASKK</sequence>
<evidence type="ECO:0000313" key="4">
    <source>
        <dbReference type="Proteomes" id="UP001589818"/>
    </source>
</evidence>
<dbReference type="Proteomes" id="UP001589818">
    <property type="component" value="Unassembled WGS sequence"/>
</dbReference>
<keyword evidence="4" id="KW-1185">Reference proteome</keyword>
<dbReference type="RefSeq" id="WP_204820527.1">
    <property type="nucleotide sequence ID" value="NZ_JANHOF010000013.1"/>
</dbReference>
<dbReference type="PROSITE" id="PS51257">
    <property type="entry name" value="PROKAR_LIPOPROTEIN"/>
    <property type="match status" value="1"/>
</dbReference>
<name>A0ABV6JD15_9BACL</name>
<reference evidence="3 4" key="1">
    <citation type="submission" date="2024-09" db="EMBL/GenBank/DDBJ databases">
        <authorList>
            <person name="Sun Q."/>
            <person name="Mori K."/>
        </authorList>
    </citation>
    <scope>NUCLEOTIDE SEQUENCE [LARGE SCALE GENOMIC DNA]</scope>
    <source>
        <strain evidence="3 4">CCM 4839</strain>
    </source>
</reference>
<accession>A0ABV6JD15</accession>
<evidence type="ECO:0008006" key="5">
    <source>
        <dbReference type="Google" id="ProtNLM"/>
    </source>
</evidence>